<dbReference type="PROSITE" id="PS50109">
    <property type="entry name" value="HIS_KIN"/>
    <property type="match status" value="1"/>
</dbReference>
<keyword evidence="6 15" id="KW-0808">Transferase</keyword>
<feature type="domain" description="Histidine kinase" evidence="14">
    <location>
        <begin position="402"/>
        <end position="614"/>
    </location>
</feature>
<dbReference type="EC" id="2.7.13.3" evidence="3"/>
<dbReference type="InterPro" id="IPR017055">
    <property type="entry name" value="Sig_transdc_His_kinase_DctB"/>
</dbReference>
<comment type="subcellular location">
    <subcellularLocation>
        <location evidence="2">Cell membrane</location>
        <topology evidence="2">Multi-pass membrane protein</topology>
    </subcellularLocation>
</comment>
<dbReference type="InterPro" id="IPR036097">
    <property type="entry name" value="HisK_dim/P_sf"/>
</dbReference>
<keyword evidence="7 13" id="KW-0812">Transmembrane</keyword>
<dbReference type="SMART" id="SM00387">
    <property type="entry name" value="HATPase_c"/>
    <property type="match status" value="1"/>
</dbReference>
<keyword evidence="13" id="KW-0472">Membrane</keyword>
<dbReference type="GO" id="GO:0005886">
    <property type="term" value="C:plasma membrane"/>
    <property type="evidence" value="ECO:0007669"/>
    <property type="project" value="UniProtKB-SubCell"/>
</dbReference>
<dbReference type="Pfam" id="PF00512">
    <property type="entry name" value="HisKA"/>
    <property type="match status" value="1"/>
</dbReference>
<evidence type="ECO:0000313" key="15">
    <source>
        <dbReference type="EMBL" id="VEI74819.1"/>
    </source>
</evidence>
<dbReference type="InterPro" id="IPR036890">
    <property type="entry name" value="HATPase_C_sf"/>
</dbReference>
<gene>
    <name evidence="15" type="primary">dctB</name>
    <name evidence="15" type="ORF">NCTC13193_04749</name>
</gene>
<dbReference type="PIRSF" id="PIRSF036431">
    <property type="entry name" value="STHK_DctB"/>
    <property type="match status" value="1"/>
</dbReference>
<dbReference type="SUPFAM" id="SSF55874">
    <property type="entry name" value="ATPase domain of HSP90 chaperone/DNA topoisomerase II/histidine kinase"/>
    <property type="match status" value="1"/>
</dbReference>
<dbReference type="Gene3D" id="1.10.287.130">
    <property type="match status" value="1"/>
</dbReference>
<evidence type="ECO:0000256" key="10">
    <source>
        <dbReference type="ARBA" id="ARBA00022840"/>
    </source>
</evidence>
<evidence type="ECO:0000256" key="3">
    <source>
        <dbReference type="ARBA" id="ARBA00012438"/>
    </source>
</evidence>
<keyword evidence="11 13" id="KW-1133">Transmembrane helix</keyword>
<comment type="catalytic activity">
    <reaction evidence="1">
        <text>ATP + protein L-histidine = ADP + protein N-phospho-L-histidine.</text>
        <dbReference type="EC" id="2.7.13.3"/>
    </reaction>
</comment>
<reference evidence="15 16" key="1">
    <citation type="submission" date="2018-12" db="EMBL/GenBank/DDBJ databases">
        <authorList>
            <consortium name="Pathogen Informatics"/>
        </authorList>
    </citation>
    <scope>NUCLEOTIDE SEQUENCE [LARGE SCALE GENOMIC DNA]</scope>
    <source>
        <strain evidence="15 16">NCTC13193</strain>
    </source>
</reference>
<evidence type="ECO:0000256" key="7">
    <source>
        <dbReference type="ARBA" id="ARBA00022692"/>
    </source>
</evidence>
<dbReference type="GO" id="GO:0000155">
    <property type="term" value="F:phosphorelay sensor kinase activity"/>
    <property type="evidence" value="ECO:0007669"/>
    <property type="project" value="InterPro"/>
</dbReference>
<dbReference type="GO" id="GO:0005524">
    <property type="term" value="F:ATP binding"/>
    <property type="evidence" value="ECO:0007669"/>
    <property type="project" value="UniProtKB-KW"/>
</dbReference>
<sequence length="623" mass="70207">MRLNRSTFSVAPSSSRFTTRRQVLVVVIMIIIVAFSSAGLLIHDELKKQINFLSDQLNQKSLELKLRVKRYEFIPYSLSLDDKITHFLSKPIKTAKEQEALSHYLHAIQQQTGALAIYLLDEQASVIAASDIASEVSAIGKNLSYRPYFHDAKPGETLGYFGVGTTNSVSGYYQANGIFVEGVKLGVVVVKINLNEYLNNRTVGYQTVLLDRNNIVACSTHPEWFYHALESLPLSESDQINREKRYSNNIIKFPDVKRKLSLGDASGVIGFNEKYFIYTYQCIPEIKMVLAALLPIQDIIEAVLPGLVIVNLIFIFILILLYIAKQKNQITKLKLERQQTLEEQNGELEFLIAERTRELKIKSEFLKAEIKERIDTETMLRNTQKELVHSEKLAVIGQLSAGLAHEINQPLSAISMMSANTLKFMDIGEMDEARENIKRILRSVDFIAQLSNQLRTFSRTGDDTLSPVSIKVSIDNAMLLLSHRFKKIGCKFIRASQYVDVWCMCNHLRLEQVLVNLISNALDAVMVNDSDREIYVRWFINGDYAVIEIEDNGVGIAPEIAGSIFEPFFTTKSNHGLGLGLAISADIIKSYHGTLRATNGEQGACFILCLPQVENHSKELNDD</sequence>
<dbReference type="Pfam" id="PF02518">
    <property type="entry name" value="HATPase_c"/>
    <property type="match status" value="1"/>
</dbReference>
<dbReference type="InterPro" id="IPR005467">
    <property type="entry name" value="His_kinase_dom"/>
</dbReference>
<evidence type="ECO:0000259" key="14">
    <source>
        <dbReference type="PROSITE" id="PS50109"/>
    </source>
</evidence>
<proteinExistence type="predicted"/>
<evidence type="ECO:0000256" key="12">
    <source>
        <dbReference type="ARBA" id="ARBA00023012"/>
    </source>
</evidence>
<evidence type="ECO:0000256" key="8">
    <source>
        <dbReference type="ARBA" id="ARBA00022741"/>
    </source>
</evidence>
<keyword evidence="8" id="KW-0547">Nucleotide-binding</keyword>
<keyword evidence="12" id="KW-0902">Two-component regulatory system</keyword>
<dbReference type="Gene3D" id="3.30.450.20">
    <property type="entry name" value="PAS domain"/>
    <property type="match status" value="2"/>
</dbReference>
<dbReference type="AlphaFoldDB" id="A0A3S4XAN9"/>
<feature type="transmembrane region" description="Helical" evidence="13">
    <location>
        <begin position="302"/>
        <end position="324"/>
    </location>
</feature>
<dbReference type="CDD" id="cd00082">
    <property type="entry name" value="HisKA"/>
    <property type="match status" value="1"/>
</dbReference>
<keyword evidence="10" id="KW-0067">ATP-binding</keyword>
<feature type="transmembrane region" description="Helical" evidence="13">
    <location>
        <begin position="23"/>
        <end position="42"/>
    </location>
</feature>
<dbReference type="SMART" id="SM00388">
    <property type="entry name" value="HisKA"/>
    <property type="match status" value="1"/>
</dbReference>
<keyword evidence="9" id="KW-0418">Kinase</keyword>
<accession>A0A3S4XAN9</accession>
<dbReference type="InterPro" id="IPR029151">
    <property type="entry name" value="Sensor-like_sf"/>
</dbReference>
<dbReference type="PRINTS" id="PR00344">
    <property type="entry name" value="BCTRLSENSOR"/>
</dbReference>
<dbReference type="SUPFAM" id="SSF47384">
    <property type="entry name" value="Homodimeric domain of signal transducing histidine kinase"/>
    <property type="match status" value="1"/>
</dbReference>
<evidence type="ECO:0000256" key="11">
    <source>
        <dbReference type="ARBA" id="ARBA00022989"/>
    </source>
</evidence>
<evidence type="ECO:0000256" key="2">
    <source>
        <dbReference type="ARBA" id="ARBA00004651"/>
    </source>
</evidence>
<dbReference type="SUPFAM" id="SSF103190">
    <property type="entry name" value="Sensory domain-like"/>
    <property type="match status" value="1"/>
</dbReference>
<keyword evidence="5" id="KW-0597">Phosphoprotein</keyword>
<organism evidence="15 16">
    <name type="scientific">Serratia fonticola</name>
    <dbReference type="NCBI Taxonomy" id="47917"/>
    <lineage>
        <taxon>Bacteria</taxon>
        <taxon>Pseudomonadati</taxon>
        <taxon>Pseudomonadota</taxon>
        <taxon>Gammaproteobacteria</taxon>
        <taxon>Enterobacterales</taxon>
        <taxon>Yersiniaceae</taxon>
        <taxon>Serratia</taxon>
    </lineage>
</organism>
<dbReference type="InterPro" id="IPR003661">
    <property type="entry name" value="HisK_dim/P_dom"/>
</dbReference>
<dbReference type="EMBL" id="LR134492">
    <property type="protein sequence ID" value="VEI74819.1"/>
    <property type="molecule type" value="Genomic_DNA"/>
</dbReference>
<evidence type="ECO:0000256" key="5">
    <source>
        <dbReference type="ARBA" id="ARBA00022553"/>
    </source>
</evidence>
<dbReference type="InterPro" id="IPR004358">
    <property type="entry name" value="Sig_transdc_His_kin-like_C"/>
</dbReference>
<protein>
    <recommendedName>
        <fullName evidence="3">histidine kinase</fullName>
        <ecNumber evidence="3">2.7.13.3</ecNumber>
    </recommendedName>
</protein>
<keyword evidence="4" id="KW-1003">Cell membrane</keyword>
<evidence type="ECO:0000313" key="16">
    <source>
        <dbReference type="Proteomes" id="UP000270487"/>
    </source>
</evidence>
<dbReference type="Proteomes" id="UP000270487">
    <property type="component" value="Chromosome"/>
</dbReference>
<evidence type="ECO:0000256" key="6">
    <source>
        <dbReference type="ARBA" id="ARBA00022679"/>
    </source>
</evidence>
<evidence type="ECO:0000256" key="9">
    <source>
        <dbReference type="ARBA" id="ARBA00022777"/>
    </source>
</evidence>
<dbReference type="PANTHER" id="PTHR43065:SF46">
    <property type="entry name" value="C4-DICARBOXYLATE TRANSPORT SENSOR PROTEIN DCTB"/>
    <property type="match status" value="1"/>
</dbReference>
<dbReference type="Gene3D" id="3.30.565.10">
    <property type="entry name" value="Histidine kinase-like ATPase, C-terminal domain"/>
    <property type="match status" value="1"/>
</dbReference>
<dbReference type="PANTHER" id="PTHR43065">
    <property type="entry name" value="SENSOR HISTIDINE KINASE"/>
    <property type="match status" value="1"/>
</dbReference>
<evidence type="ECO:0000256" key="1">
    <source>
        <dbReference type="ARBA" id="ARBA00000085"/>
    </source>
</evidence>
<dbReference type="InterPro" id="IPR003594">
    <property type="entry name" value="HATPase_dom"/>
</dbReference>
<evidence type="ECO:0000256" key="4">
    <source>
        <dbReference type="ARBA" id="ARBA00022475"/>
    </source>
</evidence>
<name>A0A3S4XAN9_SERFO</name>
<evidence type="ECO:0000256" key="13">
    <source>
        <dbReference type="SAM" id="Phobius"/>
    </source>
</evidence>